<protein>
    <submittedName>
        <fullName evidence="2">DUF3089 domain-containing protein</fullName>
    </submittedName>
</protein>
<evidence type="ECO:0000313" key="3">
    <source>
        <dbReference type="Proteomes" id="UP001165383"/>
    </source>
</evidence>
<feature type="chain" id="PRO_5045562240" evidence="1">
    <location>
        <begin position="20"/>
        <end position="379"/>
    </location>
</feature>
<dbReference type="Proteomes" id="UP001165383">
    <property type="component" value="Unassembled WGS sequence"/>
</dbReference>
<sequence>MMLVAAVLLAAAQAGTAPALPDYSSGSNWLCLPGRTDICSTPLRTTALNPNGYGSTGQSPVVKNAGVDCFYVYPTVSRDKGVNSDLVPDEERVAVEVQFARFAGTCRTFAPIYRSMTVGLITAVAAGADYKGPFATAYGDVRAAWREYLAKYNKGRPFVLVGHSQGSWMLQTLIAQEIEGKPIAGQMKLALIPGFNVLVPQGKLVGGTFKSTPLCSRPGQTGCVMTWTSYREKNAPPPGAIFGYAELPGMTVACTNPAEPGATGWMPLDSYWYAFSKQPVPGGPIEWSAEGSPPSPFLRTEGLVSARCVNEGPRGYLSIRTNADPTDKRTDRIGGEVGVLGFFIPGWGMHLADMNAPMGDLIREVEALNGAKSASGQPR</sequence>
<comment type="caution">
    <text evidence="2">The sequence shown here is derived from an EMBL/GenBank/DDBJ whole genome shotgun (WGS) entry which is preliminary data.</text>
</comment>
<reference evidence="2" key="1">
    <citation type="submission" date="2022-05" db="EMBL/GenBank/DDBJ databases">
        <authorList>
            <person name="Jo J.-H."/>
            <person name="Im W.-T."/>
        </authorList>
    </citation>
    <scope>NUCLEOTIDE SEQUENCE</scope>
    <source>
        <strain evidence="2">RB56-2</strain>
    </source>
</reference>
<dbReference type="InterPro" id="IPR021440">
    <property type="entry name" value="DUF3089"/>
</dbReference>
<proteinExistence type="predicted"/>
<dbReference type="SUPFAM" id="SSF53474">
    <property type="entry name" value="alpha/beta-Hydrolases"/>
    <property type="match status" value="1"/>
</dbReference>
<organism evidence="2 3">
    <name type="scientific">Sphingomonas brevis</name>
    <dbReference type="NCBI Taxonomy" id="2908206"/>
    <lineage>
        <taxon>Bacteria</taxon>
        <taxon>Pseudomonadati</taxon>
        <taxon>Pseudomonadota</taxon>
        <taxon>Alphaproteobacteria</taxon>
        <taxon>Sphingomonadales</taxon>
        <taxon>Sphingomonadaceae</taxon>
        <taxon>Sphingomonas</taxon>
    </lineage>
</organism>
<dbReference type="EMBL" id="JAMGBB010000001">
    <property type="protein sequence ID" value="MCL6741943.1"/>
    <property type="molecule type" value="Genomic_DNA"/>
</dbReference>
<keyword evidence="1" id="KW-0732">Signal</keyword>
<gene>
    <name evidence="2" type="ORF">LZ518_12470</name>
</gene>
<keyword evidence="3" id="KW-1185">Reference proteome</keyword>
<dbReference type="RefSeq" id="WP_249916299.1">
    <property type="nucleotide sequence ID" value="NZ_JAMGBB010000001.1"/>
</dbReference>
<dbReference type="Pfam" id="PF11288">
    <property type="entry name" value="DUF3089"/>
    <property type="match status" value="1"/>
</dbReference>
<evidence type="ECO:0000256" key="1">
    <source>
        <dbReference type="SAM" id="SignalP"/>
    </source>
</evidence>
<accession>A0ABT0SC66</accession>
<name>A0ABT0SC66_9SPHN</name>
<dbReference type="InterPro" id="IPR029058">
    <property type="entry name" value="AB_hydrolase_fold"/>
</dbReference>
<feature type="signal peptide" evidence="1">
    <location>
        <begin position="1"/>
        <end position="19"/>
    </location>
</feature>
<evidence type="ECO:0000313" key="2">
    <source>
        <dbReference type="EMBL" id="MCL6741943.1"/>
    </source>
</evidence>